<dbReference type="Gene3D" id="3.30.1780.10">
    <property type="entry name" value="ornithine cyclodeaminase, domain 1"/>
    <property type="match status" value="1"/>
</dbReference>
<dbReference type="Gene3D" id="3.40.50.720">
    <property type="entry name" value="NAD(P)-binding Rossmann-like Domain"/>
    <property type="match status" value="1"/>
</dbReference>
<evidence type="ECO:0000313" key="2">
    <source>
        <dbReference type="Proteomes" id="UP000216913"/>
    </source>
</evidence>
<comment type="caution">
    <text evidence="1">The sequence shown here is derived from an EMBL/GenBank/DDBJ whole genome shotgun (WGS) entry which is preliminary data.</text>
</comment>
<protein>
    <submittedName>
        <fullName evidence="1">Ornithine cyclodeaminase</fullName>
    </submittedName>
</protein>
<dbReference type="PANTHER" id="PTHR13812">
    <property type="entry name" value="KETIMINE REDUCTASE MU-CRYSTALLIN"/>
    <property type="match status" value="1"/>
</dbReference>
<dbReference type="AlphaFoldDB" id="A0A261TWI3"/>
<dbReference type="RefSeq" id="WP_094799132.1">
    <property type="nucleotide sequence ID" value="NZ_NEVP01000004.1"/>
</dbReference>
<accession>A0A261TWI3</accession>
<proteinExistence type="predicted"/>
<name>A0A261TWI3_9BORD</name>
<organism evidence="1 2">
    <name type="scientific">Bordetella genomosp. 5</name>
    <dbReference type="NCBI Taxonomy" id="1395608"/>
    <lineage>
        <taxon>Bacteria</taxon>
        <taxon>Pseudomonadati</taxon>
        <taxon>Pseudomonadota</taxon>
        <taxon>Betaproteobacteria</taxon>
        <taxon>Burkholderiales</taxon>
        <taxon>Alcaligenaceae</taxon>
        <taxon>Bordetella</taxon>
    </lineage>
</organism>
<dbReference type="GO" id="GO:0005737">
    <property type="term" value="C:cytoplasm"/>
    <property type="evidence" value="ECO:0007669"/>
    <property type="project" value="TreeGrafter"/>
</dbReference>
<reference evidence="1 2" key="1">
    <citation type="submission" date="2017-05" db="EMBL/GenBank/DDBJ databases">
        <title>Complete and WGS of Bordetella genogroups.</title>
        <authorList>
            <person name="Spilker T."/>
            <person name="LiPuma J."/>
        </authorList>
    </citation>
    <scope>NUCLEOTIDE SEQUENCE [LARGE SCALE GENOMIC DNA]</scope>
    <source>
        <strain evidence="1 2">AU10456</strain>
    </source>
</reference>
<dbReference type="InterPro" id="IPR023401">
    <property type="entry name" value="ODC_N"/>
</dbReference>
<dbReference type="Pfam" id="PF02423">
    <property type="entry name" value="OCD_Mu_crystall"/>
    <property type="match status" value="1"/>
</dbReference>
<dbReference type="PANTHER" id="PTHR13812:SF19">
    <property type="entry name" value="KETIMINE REDUCTASE MU-CRYSTALLIN"/>
    <property type="match status" value="1"/>
</dbReference>
<sequence>MIHITDELVAAHTSATEVQQALRAAFLSFGRGTAALQERVRTQANDVKLSTLGAVLPEQGFVGAKVYTTINGQFQFVILLFSANDGRPLATLDAAAITRLRTAATTVLAAQALAPRGPQTLAVFGAGQQGTEHVHQLCAAFDIDRVLLVDPYALPTKASALARECGRPVTLTHAEDAVASAGMIVTASRSAHPLFPGSLVRTGTFIAAIGSSLPHTRELDDEALRRAGRVVVDWKHQAIQEAGDLVLADPECLPDAKVVELAAVLSGPTSAQSRGDITIYKSVGIGLQDIAIAGLAYTNIVGLPT</sequence>
<dbReference type="SUPFAM" id="SSF51735">
    <property type="entry name" value="NAD(P)-binding Rossmann-fold domains"/>
    <property type="match status" value="1"/>
</dbReference>
<dbReference type="InterPro" id="IPR036291">
    <property type="entry name" value="NAD(P)-bd_dom_sf"/>
</dbReference>
<dbReference type="PIRSF" id="PIRSF001439">
    <property type="entry name" value="CryM"/>
    <property type="match status" value="1"/>
</dbReference>
<dbReference type="InterPro" id="IPR003462">
    <property type="entry name" value="ODC_Mu_crystall"/>
</dbReference>
<gene>
    <name evidence="1" type="ORF">CAL25_06545</name>
</gene>
<evidence type="ECO:0000313" key="1">
    <source>
        <dbReference type="EMBL" id="OZI53627.1"/>
    </source>
</evidence>
<dbReference type="EMBL" id="NEVP01000004">
    <property type="protein sequence ID" value="OZI53627.1"/>
    <property type="molecule type" value="Genomic_DNA"/>
</dbReference>
<keyword evidence="2" id="KW-1185">Reference proteome</keyword>
<dbReference type="OrthoDB" id="5293744at2"/>
<dbReference type="Proteomes" id="UP000216913">
    <property type="component" value="Unassembled WGS sequence"/>
</dbReference>